<dbReference type="AlphaFoldDB" id="A0A6A4L516"/>
<keyword evidence="3" id="KW-1185">Reference proteome</keyword>
<name>A0A6A4L516_9ERIC</name>
<feature type="signal peptide" evidence="1">
    <location>
        <begin position="1"/>
        <end position="30"/>
    </location>
</feature>
<comment type="caution">
    <text evidence="2">The sequence shown here is derived from an EMBL/GenBank/DDBJ whole genome shotgun (WGS) entry which is preliminary data.</text>
</comment>
<dbReference type="OrthoDB" id="641593at2759"/>
<sequence length="265" mass="29267">MSTATQPRPPPLHLLFFTLSLLTTPQPSHSLSYAQLQTLHSLALSLTTRVANLRASRGDLAGSDRARLIARKLESGMGLGFWAASWSLGWDYVRNYAWRDAASFDLLGVVSDANELLSSLNELGQMESEAQRVDWVMRNYRSALRVSKSLFHRLLKVFSQSGPLRKVVETVQREVVEGDLLRDCLELGSNDLKGLIQVFKDIAMEISVVEKLNDSYLVSDVPLTVLLPGAGKNEISSGGHELRRVNDTEENRGGFLMGIGDGIGR</sequence>
<reference evidence="2 3" key="1">
    <citation type="journal article" date="2019" name="Genome Biol. Evol.">
        <title>The Rhododendron genome and chromosomal organization provide insight into shared whole-genome duplications across the heath family (Ericaceae).</title>
        <authorList>
            <person name="Soza V.L."/>
            <person name="Lindsley D."/>
            <person name="Waalkes A."/>
            <person name="Ramage E."/>
            <person name="Patwardhan R.P."/>
            <person name="Burton J.N."/>
            <person name="Adey A."/>
            <person name="Kumar A."/>
            <person name="Qiu R."/>
            <person name="Shendure J."/>
            <person name="Hall B."/>
        </authorList>
    </citation>
    <scope>NUCLEOTIDE SEQUENCE [LARGE SCALE GENOMIC DNA]</scope>
    <source>
        <strain evidence="2">RSF 1966-606</strain>
    </source>
</reference>
<dbReference type="Proteomes" id="UP000428333">
    <property type="component" value="Linkage Group LG09"/>
</dbReference>
<protein>
    <submittedName>
        <fullName evidence="2">Uncharacterized protein</fullName>
    </submittedName>
</protein>
<dbReference type="PANTHER" id="PTHR36806">
    <property type="entry name" value="ADENINE PHOSPHORIBOSYLTRANSFERASE"/>
    <property type="match status" value="1"/>
</dbReference>
<feature type="chain" id="PRO_5025688278" evidence="1">
    <location>
        <begin position="31"/>
        <end position="265"/>
    </location>
</feature>
<dbReference type="EMBL" id="QEFC01002373">
    <property type="protein sequence ID" value="KAE9452602.1"/>
    <property type="molecule type" value="Genomic_DNA"/>
</dbReference>
<organism evidence="2 3">
    <name type="scientific">Rhododendron williamsianum</name>
    <dbReference type="NCBI Taxonomy" id="262921"/>
    <lineage>
        <taxon>Eukaryota</taxon>
        <taxon>Viridiplantae</taxon>
        <taxon>Streptophyta</taxon>
        <taxon>Embryophyta</taxon>
        <taxon>Tracheophyta</taxon>
        <taxon>Spermatophyta</taxon>
        <taxon>Magnoliopsida</taxon>
        <taxon>eudicotyledons</taxon>
        <taxon>Gunneridae</taxon>
        <taxon>Pentapetalae</taxon>
        <taxon>asterids</taxon>
        <taxon>Ericales</taxon>
        <taxon>Ericaceae</taxon>
        <taxon>Ericoideae</taxon>
        <taxon>Rhodoreae</taxon>
        <taxon>Rhododendron</taxon>
    </lineage>
</organism>
<feature type="non-terminal residue" evidence="2">
    <location>
        <position position="1"/>
    </location>
</feature>
<keyword evidence="1" id="KW-0732">Signal</keyword>
<gene>
    <name evidence="2" type="ORF">C3L33_15496</name>
</gene>
<evidence type="ECO:0000256" key="1">
    <source>
        <dbReference type="SAM" id="SignalP"/>
    </source>
</evidence>
<evidence type="ECO:0000313" key="3">
    <source>
        <dbReference type="Proteomes" id="UP000428333"/>
    </source>
</evidence>
<proteinExistence type="predicted"/>
<evidence type="ECO:0000313" key="2">
    <source>
        <dbReference type="EMBL" id="KAE9452602.1"/>
    </source>
</evidence>
<accession>A0A6A4L516</accession>